<dbReference type="AlphaFoldDB" id="R4X8D4"/>
<dbReference type="GO" id="GO:0006798">
    <property type="term" value="P:polyphosphate catabolic process"/>
    <property type="evidence" value="ECO:0007669"/>
    <property type="project" value="TreeGrafter"/>
</dbReference>
<name>R4X8D4_TAPDE</name>
<feature type="domain" description="Calcineurin-like phosphoesterase" evidence="1">
    <location>
        <begin position="52"/>
        <end position="254"/>
    </location>
</feature>
<evidence type="ECO:0000259" key="1">
    <source>
        <dbReference type="Pfam" id="PF00149"/>
    </source>
</evidence>
<sequence length="298" mass="34304">MAAILRSVIQCFTSLFFTKSHPLKKYRDRLVGQEGILHLQESLIPTVENARRLLVIGDVHGCLEELKHLLKKCDFNPRHDHIIFVGDLVAKGPFSLDTLSFVDDLGSAATCVRGNHDDKLMQWNTYLTSKTRTDPDGDLNDEKLPEGLSRRDEHRFLAKNMTTDHVNFLESLPYIIQFPLHGQQYIVVHAGVLPRIALNCQKCWDVTNMRNIKKKKALDHREDGDGWFEVWERAQRKVAKQERCVVLYGHDAGRDLNLRKYSKGLDSRCVRGGQLTAMIISGRESERYVHVKAKRRYD</sequence>
<dbReference type="Proteomes" id="UP000013776">
    <property type="component" value="Unassembled WGS sequence"/>
</dbReference>
<keyword evidence="3" id="KW-1185">Reference proteome</keyword>
<dbReference type="EMBL" id="CAHR02000060">
    <property type="protein sequence ID" value="CCG81839.1"/>
    <property type="molecule type" value="Genomic_DNA"/>
</dbReference>
<dbReference type="GO" id="GO:0000298">
    <property type="term" value="F:endopolyphosphatase activity"/>
    <property type="evidence" value="ECO:0007669"/>
    <property type="project" value="TreeGrafter"/>
</dbReference>
<dbReference type="SUPFAM" id="SSF56300">
    <property type="entry name" value="Metallo-dependent phosphatases"/>
    <property type="match status" value="1"/>
</dbReference>
<dbReference type="PANTHER" id="PTHR42850:SF4">
    <property type="entry name" value="ZINC-DEPENDENT ENDOPOLYPHOSPHATASE"/>
    <property type="match status" value="1"/>
</dbReference>
<dbReference type="PRINTS" id="PR00114">
    <property type="entry name" value="STPHPHTASE"/>
</dbReference>
<organism evidence="2 3">
    <name type="scientific">Taphrina deformans (strain PYCC 5710 / ATCC 11124 / CBS 356.35 / IMI 108563 / JCM 9778 / NBRC 8474)</name>
    <name type="common">Peach leaf curl fungus</name>
    <name type="synonym">Lalaria deformans</name>
    <dbReference type="NCBI Taxonomy" id="1097556"/>
    <lineage>
        <taxon>Eukaryota</taxon>
        <taxon>Fungi</taxon>
        <taxon>Dikarya</taxon>
        <taxon>Ascomycota</taxon>
        <taxon>Taphrinomycotina</taxon>
        <taxon>Taphrinomycetes</taxon>
        <taxon>Taphrinales</taxon>
        <taxon>Taphrinaceae</taxon>
        <taxon>Taphrina</taxon>
    </lineage>
</organism>
<accession>R4X8D4</accession>
<dbReference type="InterPro" id="IPR004843">
    <property type="entry name" value="Calcineurin-like_PHP"/>
</dbReference>
<dbReference type="InterPro" id="IPR029052">
    <property type="entry name" value="Metallo-depent_PP-like"/>
</dbReference>
<dbReference type="OrthoDB" id="10267127at2759"/>
<dbReference type="Gene3D" id="3.60.21.10">
    <property type="match status" value="1"/>
</dbReference>
<dbReference type="STRING" id="1097556.R4X8D4"/>
<evidence type="ECO:0000313" key="3">
    <source>
        <dbReference type="Proteomes" id="UP000013776"/>
    </source>
</evidence>
<dbReference type="GO" id="GO:0005737">
    <property type="term" value="C:cytoplasm"/>
    <property type="evidence" value="ECO:0007669"/>
    <property type="project" value="TreeGrafter"/>
</dbReference>
<proteinExistence type="predicted"/>
<evidence type="ECO:0000313" key="2">
    <source>
        <dbReference type="EMBL" id="CCG81839.1"/>
    </source>
</evidence>
<gene>
    <name evidence="2" type="ORF">TAPDE_001710</name>
</gene>
<dbReference type="VEuPathDB" id="FungiDB:TAPDE_001710"/>
<comment type="caution">
    <text evidence="2">The sequence shown here is derived from an EMBL/GenBank/DDBJ whole genome shotgun (WGS) entry which is preliminary data.</text>
</comment>
<dbReference type="eggNOG" id="KOG0371">
    <property type="taxonomic scope" value="Eukaryota"/>
</dbReference>
<dbReference type="Pfam" id="PF00149">
    <property type="entry name" value="Metallophos"/>
    <property type="match status" value="1"/>
</dbReference>
<dbReference type="GO" id="GO:0004721">
    <property type="term" value="F:phosphoprotein phosphatase activity"/>
    <property type="evidence" value="ECO:0007669"/>
    <property type="project" value="UniProtKB-ARBA"/>
</dbReference>
<protein>
    <submittedName>
        <fullName evidence="2">Ser/Thr protein phosphatase family</fullName>
    </submittedName>
</protein>
<dbReference type="PANTHER" id="PTHR42850">
    <property type="entry name" value="METALLOPHOSPHOESTERASE"/>
    <property type="match status" value="1"/>
</dbReference>
<dbReference type="InterPro" id="IPR050126">
    <property type="entry name" value="Ap4A_hydrolase"/>
</dbReference>
<dbReference type="InterPro" id="IPR006186">
    <property type="entry name" value="Ser/Thr-sp_prot-phosphatase"/>
</dbReference>
<reference evidence="2 3" key="1">
    <citation type="journal article" date="2013" name="MBio">
        <title>Genome sequencing of the plant pathogen Taphrina deformans, the causal agent of peach leaf curl.</title>
        <authorList>
            <person name="Cisse O.H."/>
            <person name="Almeida J.M.G.C.F."/>
            <person name="Fonseca A."/>
            <person name="Kumar A.A."/>
            <person name="Salojaervi J."/>
            <person name="Overmyer K."/>
            <person name="Hauser P.M."/>
            <person name="Pagni M."/>
        </authorList>
    </citation>
    <scope>NUCLEOTIDE SEQUENCE [LARGE SCALE GENOMIC DNA]</scope>
    <source>
        <strain evidence="3">PYCC 5710 / ATCC 11124 / CBS 356.35 / IMI 108563 / JCM 9778 / NBRC 8474</strain>
    </source>
</reference>